<accession>A0A927H6M8</accession>
<proteinExistence type="predicted"/>
<protein>
    <submittedName>
        <fullName evidence="1">Nucleoside kinase</fullName>
    </submittedName>
</protein>
<dbReference type="GO" id="GO:0016301">
    <property type="term" value="F:kinase activity"/>
    <property type="evidence" value="ECO:0007669"/>
    <property type="project" value="UniProtKB-KW"/>
</dbReference>
<gene>
    <name evidence="1" type="ORF">IDH41_09065</name>
</gene>
<reference evidence="1" key="1">
    <citation type="submission" date="2020-09" db="EMBL/GenBank/DDBJ databases">
        <title>A novel bacterium of genus Paenibacillus, isolated from South China Sea.</title>
        <authorList>
            <person name="Huang H."/>
            <person name="Mo K."/>
            <person name="Hu Y."/>
        </authorList>
    </citation>
    <scope>NUCLEOTIDE SEQUENCE</scope>
    <source>
        <strain evidence="1">IB182493</strain>
    </source>
</reference>
<dbReference type="AlphaFoldDB" id="A0A927H6M8"/>
<dbReference type="Proteomes" id="UP000632125">
    <property type="component" value="Unassembled WGS sequence"/>
</dbReference>
<keyword evidence="1" id="KW-0418">Kinase</keyword>
<dbReference type="InterPro" id="IPR027417">
    <property type="entry name" value="P-loop_NTPase"/>
</dbReference>
<keyword evidence="1" id="KW-0808">Transferase</keyword>
<evidence type="ECO:0000313" key="1">
    <source>
        <dbReference type="EMBL" id="MBD2868729.1"/>
    </source>
</evidence>
<name>A0A927H6M8_9BACL</name>
<comment type="caution">
    <text evidence="1">The sequence shown here is derived from an EMBL/GenBank/DDBJ whole genome shotgun (WGS) entry which is preliminary data.</text>
</comment>
<dbReference type="EMBL" id="JACXIY010000011">
    <property type="protein sequence ID" value="MBD2868729.1"/>
    <property type="molecule type" value="Genomic_DNA"/>
</dbReference>
<dbReference type="Gene3D" id="3.40.50.300">
    <property type="entry name" value="P-loop containing nucleotide triphosphate hydrolases"/>
    <property type="match status" value="1"/>
</dbReference>
<sequence length="153" mass="17670">MGELRERLPDFIVLSTDNDMFGTTSELLDYPNRFNVLFQFAHFAAKSGKGTVICGTVMPWDAQKCDAYDLFDEVCFINLHCDDDTRNNRLRNREDKATWTDEMLKRHEEFARWLLDNAETAYRPPMPTIDTAVAPPAEVAGQISEYVLKVWNQ</sequence>
<keyword evidence="2" id="KW-1185">Reference proteome</keyword>
<organism evidence="1 2">
    <name type="scientific">Paenibacillus arenilitoris</name>
    <dbReference type="NCBI Taxonomy" id="2772299"/>
    <lineage>
        <taxon>Bacteria</taxon>
        <taxon>Bacillati</taxon>
        <taxon>Bacillota</taxon>
        <taxon>Bacilli</taxon>
        <taxon>Bacillales</taxon>
        <taxon>Paenibacillaceae</taxon>
        <taxon>Paenibacillus</taxon>
    </lineage>
</organism>
<evidence type="ECO:0000313" key="2">
    <source>
        <dbReference type="Proteomes" id="UP000632125"/>
    </source>
</evidence>
<dbReference type="SUPFAM" id="SSF52540">
    <property type="entry name" value="P-loop containing nucleoside triphosphate hydrolases"/>
    <property type="match status" value="1"/>
</dbReference>